<dbReference type="VEuPathDB" id="FungiDB:CJI96_0002578"/>
<dbReference type="PANTHER" id="PTHR30466">
    <property type="entry name" value="FLAVIN REDUCTASE"/>
    <property type="match status" value="1"/>
</dbReference>
<dbReference type="VEuPathDB" id="FungiDB:B9J08_003901"/>
<dbReference type="EMBL" id="LGST01000002">
    <property type="protein sequence ID" value="KNE02703.1"/>
    <property type="molecule type" value="Genomic_DNA"/>
</dbReference>
<feature type="domain" description="Flavin reductase like" evidence="2">
    <location>
        <begin position="12"/>
        <end position="194"/>
    </location>
</feature>
<dbReference type="InterPro" id="IPR012349">
    <property type="entry name" value="Split_barrel_FMN-bd"/>
</dbReference>
<dbReference type="VEuPathDB" id="FungiDB:CJJ07_000803"/>
<dbReference type="InterPro" id="IPR050268">
    <property type="entry name" value="NADH-dep_flavin_reductase"/>
</dbReference>
<dbReference type="GO" id="GO:0010181">
    <property type="term" value="F:FMN binding"/>
    <property type="evidence" value="ECO:0007669"/>
    <property type="project" value="InterPro"/>
</dbReference>
<name>A0A0L0P8K2_CANAR</name>
<evidence type="ECO:0000313" key="4">
    <source>
        <dbReference type="Proteomes" id="UP000037122"/>
    </source>
</evidence>
<dbReference type="GO" id="GO:0042602">
    <property type="term" value="F:riboflavin reductase (NADPH) activity"/>
    <property type="evidence" value="ECO:0007669"/>
    <property type="project" value="TreeGrafter"/>
</dbReference>
<dbReference type="InterPro" id="IPR002563">
    <property type="entry name" value="Flavin_Rdtase-like_dom"/>
</dbReference>
<evidence type="ECO:0000313" key="3">
    <source>
        <dbReference type="EMBL" id="KNE02703.1"/>
    </source>
</evidence>
<sequence>MAVSVASFKAAMARVSTQAMILTAGCKSPKDVFHGMTLSSVCSLSVHPKPLLQFNLHLPSYTSKALHENHGQLCLHLMPPTSRSVFLSRTFAAGIKTDKKHFKVKPEDGEIFHEMTTPFAHIDAGSYRLHDTGKSLVPVLNELEKAFVCQKNQVFQVDSHEIWVVDVLDILSPNVQYEHKQLGGLLYFHRGFHRVGLSLQEQ</sequence>
<proteinExistence type="predicted"/>
<evidence type="ECO:0000259" key="2">
    <source>
        <dbReference type="SMART" id="SM00903"/>
    </source>
</evidence>
<dbReference type="VEuPathDB" id="FungiDB:CJJ09_000055"/>
<organism evidence="3 4">
    <name type="scientific">Candidozyma auris</name>
    <name type="common">Yeast</name>
    <name type="synonym">Candida auris</name>
    <dbReference type="NCBI Taxonomy" id="498019"/>
    <lineage>
        <taxon>Eukaryota</taxon>
        <taxon>Fungi</taxon>
        <taxon>Dikarya</taxon>
        <taxon>Ascomycota</taxon>
        <taxon>Saccharomycotina</taxon>
        <taxon>Pichiomycetes</taxon>
        <taxon>Metschnikowiaceae</taxon>
        <taxon>Candidozyma</taxon>
    </lineage>
</organism>
<evidence type="ECO:0000256" key="1">
    <source>
        <dbReference type="ARBA" id="ARBA00023002"/>
    </source>
</evidence>
<dbReference type="VEuPathDB" id="FungiDB:QG37_00075"/>
<dbReference type="AlphaFoldDB" id="A0A0L0P8K2"/>
<protein>
    <recommendedName>
        <fullName evidence="2">Flavin reductase like domain-containing protein</fullName>
    </recommendedName>
</protein>
<dbReference type="PANTHER" id="PTHR30466:SF1">
    <property type="entry name" value="FMN REDUCTASE (NADH) RUTF"/>
    <property type="match status" value="1"/>
</dbReference>
<dbReference type="SMART" id="SM00903">
    <property type="entry name" value="Flavin_Reduct"/>
    <property type="match status" value="1"/>
</dbReference>
<gene>
    <name evidence="3" type="ORF">QG37_00075</name>
</gene>
<comment type="caution">
    <text evidence="3">The sequence shown here is derived from an EMBL/GenBank/DDBJ whole genome shotgun (WGS) entry which is preliminary data.</text>
</comment>
<dbReference type="SUPFAM" id="SSF50475">
    <property type="entry name" value="FMN-binding split barrel"/>
    <property type="match status" value="1"/>
</dbReference>
<dbReference type="Pfam" id="PF01613">
    <property type="entry name" value="Flavin_Reduct"/>
    <property type="match status" value="1"/>
</dbReference>
<keyword evidence="1" id="KW-0560">Oxidoreductase</keyword>
<accession>A0A0L0P8K2</accession>
<reference evidence="4" key="1">
    <citation type="journal article" date="2015" name="BMC Genomics">
        <title>Draft genome of a commonly misdiagnosed multidrug resistant pathogen Candida auris.</title>
        <authorList>
            <person name="Chatterjee S."/>
            <person name="Alampalli S.V."/>
            <person name="Nageshan R.K."/>
            <person name="Chettiar S.T."/>
            <person name="Joshi S."/>
            <person name="Tatu U.S."/>
        </authorList>
    </citation>
    <scope>NUCLEOTIDE SEQUENCE [LARGE SCALE GENOMIC DNA]</scope>
    <source>
        <strain evidence="4">6684</strain>
    </source>
</reference>
<dbReference type="Proteomes" id="UP000037122">
    <property type="component" value="Unassembled WGS sequence"/>
</dbReference>
<dbReference type="VEuPathDB" id="FungiDB:CJI97_004120"/>
<dbReference type="Gene3D" id="2.30.110.10">
    <property type="entry name" value="Electron Transport, Fmn-binding Protein, Chain A"/>
    <property type="match status" value="1"/>
</dbReference>